<accession>A0ABX6YL16</accession>
<protein>
    <submittedName>
        <fullName evidence="6">LacI family DNA-binding transcriptional regulator</fullName>
    </submittedName>
</protein>
<dbReference type="SMART" id="SM00354">
    <property type="entry name" value="HTH_LACI"/>
    <property type="match status" value="1"/>
</dbReference>
<sequence>MAKRKATLNDVAHKAGVSASTVSRYMKGQLNLRPDTERKIVDAISSEGYVRPSSRSRSAQSESPGGTIGVVVPEVGNDYFSRIADRVVAAAESNGYSVLVASTSNNSRRQLDYVRLLTSLGVDGLVYLGNYASNAALAAEVAADFPVVVVDEQLSGIPSVDTVLVDDYAGAYQAVTYLGSLGHARIAFVGGPAWLHSVQERMRGWRDALTRSGADADDQLVLNGTFSEEFGAASLSHILATTRNPTAVFAASDTIALGLMAAARRLGMSVPKDLSIVGFDDVPAASLVTPRLTTVHTPVGQMASTAVTMLIERLDGSRRAATSRVTSVSLVVGESAASPQVSM</sequence>
<dbReference type="InterPro" id="IPR010982">
    <property type="entry name" value="Lambda_DNA-bd_dom_sf"/>
</dbReference>
<dbReference type="Pfam" id="PF13377">
    <property type="entry name" value="Peripla_BP_3"/>
    <property type="match status" value="1"/>
</dbReference>
<dbReference type="PROSITE" id="PS50932">
    <property type="entry name" value="HTH_LACI_2"/>
    <property type="match status" value="1"/>
</dbReference>
<proteinExistence type="predicted"/>
<dbReference type="Gene3D" id="1.10.260.40">
    <property type="entry name" value="lambda repressor-like DNA-binding domains"/>
    <property type="match status" value="1"/>
</dbReference>
<feature type="domain" description="HTH cro/C1-type" evidence="5">
    <location>
        <begin position="7"/>
        <end position="50"/>
    </location>
</feature>
<keyword evidence="3" id="KW-0804">Transcription</keyword>
<dbReference type="Gene3D" id="3.40.50.2300">
    <property type="match status" value="2"/>
</dbReference>
<dbReference type="PROSITE" id="PS00356">
    <property type="entry name" value="HTH_LACI_1"/>
    <property type="match status" value="1"/>
</dbReference>
<evidence type="ECO:0000256" key="1">
    <source>
        <dbReference type="ARBA" id="ARBA00023015"/>
    </source>
</evidence>
<dbReference type="EMBL" id="CP061169">
    <property type="protein sequence ID" value="QPZ39456.1"/>
    <property type="molecule type" value="Genomic_DNA"/>
</dbReference>
<dbReference type="PROSITE" id="PS50943">
    <property type="entry name" value="HTH_CROC1"/>
    <property type="match status" value="1"/>
</dbReference>
<keyword evidence="7" id="KW-1185">Reference proteome</keyword>
<dbReference type="InterPro" id="IPR000843">
    <property type="entry name" value="HTH_LacI"/>
</dbReference>
<name>A0ABX6YL16_9MICO</name>
<evidence type="ECO:0000313" key="7">
    <source>
        <dbReference type="Proteomes" id="UP000662814"/>
    </source>
</evidence>
<dbReference type="SUPFAM" id="SSF53822">
    <property type="entry name" value="Periplasmic binding protein-like I"/>
    <property type="match status" value="1"/>
</dbReference>
<organism evidence="6 7">
    <name type="scientific">Paramicrobacterium chengjingii</name>
    <dbReference type="NCBI Taxonomy" id="2769067"/>
    <lineage>
        <taxon>Bacteria</taxon>
        <taxon>Bacillati</taxon>
        <taxon>Actinomycetota</taxon>
        <taxon>Actinomycetes</taxon>
        <taxon>Micrococcales</taxon>
        <taxon>Microbacteriaceae</taxon>
        <taxon>Paramicrobacterium</taxon>
    </lineage>
</organism>
<dbReference type="InterPro" id="IPR001387">
    <property type="entry name" value="Cro/C1-type_HTH"/>
</dbReference>
<dbReference type="GO" id="GO:0003677">
    <property type="term" value="F:DNA binding"/>
    <property type="evidence" value="ECO:0007669"/>
    <property type="project" value="UniProtKB-KW"/>
</dbReference>
<dbReference type="Pfam" id="PF00356">
    <property type="entry name" value="LacI"/>
    <property type="match status" value="1"/>
</dbReference>
<dbReference type="InterPro" id="IPR028082">
    <property type="entry name" value="Peripla_BP_I"/>
</dbReference>
<feature type="domain" description="HTH lacI-type" evidence="4">
    <location>
        <begin position="6"/>
        <end position="61"/>
    </location>
</feature>
<evidence type="ECO:0000313" key="6">
    <source>
        <dbReference type="EMBL" id="QPZ39456.1"/>
    </source>
</evidence>
<dbReference type="RefSeq" id="WP_166988862.1">
    <property type="nucleotide sequence ID" value="NZ_CP061169.1"/>
</dbReference>
<dbReference type="CDD" id="cd06267">
    <property type="entry name" value="PBP1_LacI_sugar_binding-like"/>
    <property type="match status" value="1"/>
</dbReference>
<evidence type="ECO:0000259" key="5">
    <source>
        <dbReference type="PROSITE" id="PS50943"/>
    </source>
</evidence>
<dbReference type="SUPFAM" id="SSF47413">
    <property type="entry name" value="lambda repressor-like DNA-binding domains"/>
    <property type="match status" value="1"/>
</dbReference>
<evidence type="ECO:0000259" key="4">
    <source>
        <dbReference type="PROSITE" id="PS50932"/>
    </source>
</evidence>
<dbReference type="InterPro" id="IPR046335">
    <property type="entry name" value="LacI/GalR-like_sensor"/>
</dbReference>
<reference evidence="6 7" key="1">
    <citation type="submission" date="2020-12" db="EMBL/GenBank/DDBJ databases">
        <title>Microbacterium sp. HY060.</title>
        <authorList>
            <person name="Zhou J."/>
        </authorList>
    </citation>
    <scope>NUCLEOTIDE SEQUENCE [LARGE SCALE GENOMIC DNA]</scope>
    <source>
        <strain evidence="6 7">HY60</strain>
    </source>
</reference>
<evidence type="ECO:0000256" key="3">
    <source>
        <dbReference type="ARBA" id="ARBA00023163"/>
    </source>
</evidence>
<dbReference type="PANTHER" id="PTHR30146">
    <property type="entry name" value="LACI-RELATED TRANSCRIPTIONAL REPRESSOR"/>
    <property type="match status" value="1"/>
</dbReference>
<dbReference type="PANTHER" id="PTHR30146:SF109">
    <property type="entry name" value="HTH-TYPE TRANSCRIPTIONAL REGULATOR GALS"/>
    <property type="match status" value="1"/>
</dbReference>
<gene>
    <name evidence="6" type="ORF">HCR76_05190</name>
</gene>
<dbReference type="CDD" id="cd01392">
    <property type="entry name" value="HTH_LacI"/>
    <property type="match status" value="1"/>
</dbReference>
<dbReference type="Proteomes" id="UP000662814">
    <property type="component" value="Chromosome"/>
</dbReference>
<keyword evidence="2 6" id="KW-0238">DNA-binding</keyword>
<evidence type="ECO:0000256" key="2">
    <source>
        <dbReference type="ARBA" id="ARBA00023125"/>
    </source>
</evidence>
<keyword evidence="1" id="KW-0805">Transcription regulation</keyword>